<feature type="domain" description="Terminase large subunit ribonuclease H-like" evidence="2">
    <location>
        <begin position="360"/>
        <end position="467"/>
    </location>
</feature>
<keyword evidence="1" id="KW-0255">Endonuclease</keyword>
<feature type="binding site" evidence="1">
    <location>
        <position position="417"/>
    </location>
    <ligand>
        <name>Mg(2+)</name>
        <dbReference type="ChEBI" id="CHEBI:18420"/>
        <label>2</label>
        <note>catalytic; for nuclease activity</note>
    </ligand>
</feature>
<keyword evidence="1" id="KW-0231">Viral genome packaging</keyword>
<dbReference type="InterPro" id="IPR054762">
    <property type="entry name" value="Gp19_RNaseH-like"/>
</dbReference>
<comment type="domain">
    <text evidence="1">The ATPase region is in the N-terminus, whereas the nuclease region is in the central part. The C-terminus is involved in prohead binding.</text>
</comment>
<dbReference type="GO" id="GO:0004519">
    <property type="term" value="F:endonuclease activity"/>
    <property type="evidence" value="ECO:0007669"/>
    <property type="project" value="UniProtKB-UniRule"/>
</dbReference>
<dbReference type="GO" id="GO:0016887">
    <property type="term" value="F:ATP hydrolysis activity"/>
    <property type="evidence" value="ECO:0007669"/>
    <property type="project" value="InterPro"/>
</dbReference>
<keyword evidence="1" id="KW-0067">ATP-binding</keyword>
<feature type="binding site" evidence="1">
    <location>
        <position position="361"/>
    </location>
    <ligand>
        <name>Mg(2+)</name>
        <dbReference type="ChEBI" id="CHEBI:18420"/>
        <label>2</label>
        <note>catalytic; for nuclease activity</note>
    </ligand>
</feature>
<keyword evidence="1" id="KW-0479">Metal-binding</keyword>
<dbReference type="Pfam" id="PF22530">
    <property type="entry name" value="Terminase-T7_RNaseH-like"/>
    <property type="match status" value="1"/>
</dbReference>
<dbReference type="GO" id="GO:0005524">
    <property type="term" value="F:ATP binding"/>
    <property type="evidence" value="ECO:0007669"/>
    <property type="project" value="UniProtKB-KW"/>
</dbReference>
<dbReference type="InterPro" id="IPR027417">
    <property type="entry name" value="P-loop_NTPase"/>
</dbReference>
<sequence length="576" mass="65201">MPLLWTEDQIKAAHEDFRVFVFMVWKSIGLPAPTGIQYDIAKFLMNTPTDRSIIEGFRGVAKSFLTCAYTVWMLWKDPQIKVLVVSASKDRADANAVFIKRIIYLLPFLEPLQTQRGQRDTQNLFDVGLATPDISPSVKSVGITGQITGSRADLLIADDIEVSNNSGTQLQRDKLGEAVKEFDAVLKPGGKIIYLGTPQNEMSLYNELTKRGYKRRIWTVLYPSSLTERESYGNELAPFIAEPFDANPDAYIDKMIPTDPLRFGIEEIEKRRLSYGKAGFALQFMLNTNLSDAEKYPLKVKDFIVSDLDLKQTSLKWAWSSDPAKRIPELPSVALKGDYFYSPLSRSEEVAEYTGTVMAIDPSGHGKDESAYAIIKYLNGYLFIVDIGGYRDGYSEGTLTTLANKAKFYDVNEIVVESNFGDGMFTQLLKPVINRIHPCAIQEISNHQQKEKRIIDTIEPLLMMHKLVINKSVILDDYKVYERSPAYSYIYQMTRLCDERGALAHDDRLDAVAMAVAYWHDVLDRDANVGMEEHLEEELEMWADPDGGALNWGKPEAFNDKLSLGKMHVKNLDPFR</sequence>
<dbReference type="GO" id="GO:0019073">
    <property type="term" value="P:viral DNA genome packaging"/>
    <property type="evidence" value="ECO:0007669"/>
    <property type="project" value="UniProtKB-UniRule"/>
</dbReference>
<evidence type="ECO:0000256" key="1">
    <source>
        <dbReference type="HAMAP-Rule" id="MF_04147"/>
    </source>
</evidence>
<feature type="short sequence motif" description="Walker B motif" evidence="1">
    <location>
        <begin position="154"/>
        <end position="159"/>
    </location>
</feature>
<feature type="short sequence motif" description="Walker A motif" evidence="1">
    <location>
        <begin position="56"/>
        <end position="63"/>
    </location>
</feature>
<dbReference type="EMBL" id="BK015697">
    <property type="protein sequence ID" value="DAE20517.1"/>
    <property type="molecule type" value="Genomic_DNA"/>
</dbReference>
<comment type="subunit">
    <text evidence="1">Homopentamer. Interacts with the terminase small subunit; the active complex is probably heterooligomeric. Interacts with the portal protein.</text>
</comment>
<keyword evidence="1" id="KW-0460">Magnesium</keyword>
<feature type="region of interest" description="Nuclease activity" evidence="1">
    <location>
        <begin position="341"/>
        <end position="426"/>
    </location>
</feature>
<proteinExistence type="inferred from homology"/>
<dbReference type="NCBIfam" id="NF033889">
    <property type="entry name" value="termin_lrg_T7"/>
    <property type="match status" value="1"/>
</dbReference>
<comment type="cofactor">
    <cofactor evidence="1">
        <name>Mg(2+)</name>
        <dbReference type="ChEBI" id="CHEBI:18420"/>
    </cofactor>
</comment>
<dbReference type="HAMAP" id="MF_04147">
    <property type="entry name" value="TERL_T7"/>
    <property type="match status" value="1"/>
</dbReference>
<comment type="function">
    <text evidence="1">The terminase large subunit acts as an ATP driven molecular motor necessary for viral DNA translocation into empty capsids and as an endonuclease that cuts the viral genome at a unique and precise dsDNA sequence to initiate and to end a packaging reaction. The terminase lies at a unique vertex of the procapsid and is composed of two subunits, a small terminase subunit involved in viral DNA recognition (packaging sequence), and a large terminase subunit possessing endonucleolytic and ATPase activities. Both terminase subunits heterooligomerize and are docked on the portal protein to form the packaging machine. The terminase large subunit exhibits endonuclease activity and cleaves the viral genome concatemer. Once the DNA is packaged, the terminase detaches from the portal and gets replaced by the tail to finish maturation of the virion.</text>
</comment>
<keyword evidence="1" id="KW-1188">Viral release from host cell</keyword>
<name>A0A8S5QP42_9CAUD</name>
<dbReference type="GO" id="GO:0098009">
    <property type="term" value="C:viral terminase, large subunit"/>
    <property type="evidence" value="ECO:0007669"/>
    <property type="project" value="UniProtKB-UniRule"/>
</dbReference>
<evidence type="ECO:0000313" key="3">
    <source>
        <dbReference type="EMBL" id="DAE20517.1"/>
    </source>
</evidence>
<dbReference type="GO" id="GO:0051276">
    <property type="term" value="P:chromosome organization"/>
    <property type="evidence" value="ECO:0007669"/>
    <property type="project" value="UniProtKB-UniRule"/>
</dbReference>
<dbReference type="Gene3D" id="3.40.50.300">
    <property type="entry name" value="P-loop containing nucleotide triphosphate hydrolases"/>
    <property type="match status" value="1"/>
</dbReference>
<dbReference type="EC" id="3.1.21.-" evidence="1"/>
<keyword evidence="1" id="KW-0540">Nuclease</keyword>
<comment type="caution">
    <text evidence="1">Lacks conserved residue(s) required for the propagation of feature annotation.</text>
</comment>
<dbReference type="GO" id="GO:0046872">
    <property type="term" value="F:metal ion binding"/>
    <property type="evidence" value="ECO:0007669"/>
    <property type="project" value="UniProtKB-UniRule"/>
</dbReference>
<keyword evidence="1" id="KW-0378">Hydrolase</keyword>
<dbReference type="InterPro" id="IPR047987">
    <property type="entry name" value="Gp19-like_virus"/>
</dbReference>
<feature type="binding site" evidence="1">
    <location>
        <position position="361"/>
    </location>
    <ligand>
        <name>Mg(2+)</name>
        <dbReference type="ChEBI" id="CHEBI:18420"/>
        <label>1</label>
        <note>catalytic; for nuclease activity</note>
    </ligand>
</feature>
<keyword evidence="1" id="KW-0547">Nucleotide-binding</keyword>
<dbReference type="Gene3D" id="3.30.420.240">
    <property type="match status" value="1"/>
</dbReference>
<feature type="binding site" evidence="1">
    <location>
        <position position="510"/>
    </location>
    <ligand>
        <name>Mg(2+)</name>
        <dbReference type="ChEBI" id="CHEBI:18420"/>
        <label>1</label>
        <note>catalytic; for nuclease activity</note>
    </ligand>
</feature>
<accession>A0A8S5QP42</accession>
<organism evidence="3">
    <name type="scientific">Caudovirales sp. ctSH72</name>
    <dbReference type="NCBI Taxonomy" id="2826773"/>
    <lineage>
        <taxon>Viruses</taxon>
        <taxon>Duplodnaviria</taxon>
        <taxon>Heunggongvirae</taxon>
        <taxon>Uroviricota</taxon>
        <taxon>Caudoviricetes</taxon>
    </lineage>
</organism>
<dbReference type="EC" id="3.6.4.-" evidence="1"/>
<reference evidence="3" key="1">
    <citation type="journal article" date="2021" name="Proc. Natl. Acad. Sci. U.S.A.">
        <title>A Catalog of Tens of Thousands of Viruses from Human Metagenomes Reveals Hidden Associations with Chronic Diseases.</title>
        <authorList>
            <person name="Tisza M.J."/>
            <person name="Buck C.B."/>
        </authorList>
    </citation>
    <scope>NUCLEOTIDE SEQUENCE</scope>
    <source>
        <strain evidence="3">CtSH72</strain>
    </source>
</reference>
<comment type="similarity">
    <text evidence="1">Belongs to the Teseptimavirus large terminase family.</text>
</comment>
<protein>
    <recommendedName>
        <fullName evidence="1">Terminase, large subunit</fullName>
    </recommendedName>
    <alternativeName>
        <fullName evidence="1">DNA-packaging protein</fullName>
    </alternativeName>
    <domain>
        <recommendedName>
            <fullName evidence="1">ATPase</fullName>
            <ecNumber evidence="1">3.6.4.-</ecNumber>
        </recommendedName>
    </domain>
    <domain>
        <recommendedName>
            <fullName evidence="1">Endonuclease</fullName>
            <ecNumber evidence="1">3.1.21.-</ecNumber>
        </recommendedName>
    </domain>
</protein>
<evidence type="ECO:0000259" key="2">
    <source>
        <dbReference type="Pfam" id="PF22530"/>
    </source>
</evidence>
<dbReference type="InterPro" id="IPR044271">
    <property type="entry name" value="Terminase_large_su_gp19"/>
</dbReference>